<evidence type="ECO:0000256" key="1">
    <source>
        <dbReference type="ARBA" id="ARBA00004141"/>
    </source>
</evidence>
<protein>
    <recommendedName>
        <fullName evidence="5">Neurotransmitter-gated ion-channel ligand-binding domain-containing protein</fullName>
    </recommendedName>
</protein>
<feature type="region of interest" description="Disordered" evidence="4">
    <location>
        <begin position="104"/>
        <end position="177"/>
    </location>
</feature>
<reference evidence="6 7" key="1">
    <citation type="submission" date="2023-03" db="EMBL/GenBank/DDBJ databases">
        <title>High-quality genome of Scylla paramamosain provides insights in environmental adaptation.</title>
        <authorList>
            <person name="Zhang L."/>
        </authorList>
    </citation>
    <scope>NUCLEOTIDE SEQUENCE [LARGE SCALE GENOMIC DNA]</scope>
    <source>
        <strain evidence="6">LZ_2023a</strain>
        <tissue evidence="6">Muscle</tissue>
    </source>
</reference>
<evidence type="ECO:0000313" key="6">
    <source>
        <dbReference type="EMBL" id="KAK8398926.1"/>
    </source>
</evidence>
<dbReference type="InterPro" id="IPR006202">
    <property type="entry name" value="Neur_chan_lig-bd"/>
</dbReference>
<keyword evidence="3" id="KW-0813">Transport</keyword>
<dbReference type="SUPFAM" id="SSF63712">
    <property type="entry name" value="Nicotinic receptor ligand binding domain-like"/>
    <property type="match status" value="1"/>
</dbReference>
<dbReference type="AlphaFoldDB" id="A0AAW0UGJ1"/>
<keyword evidence="3" id="KW-0406">Ion transport</keyword>
<comment type="similarity">
    <text evidence="3">Belongs to the ligand-gated ion channel (TC 1.A.9) family.</text>
</comment>
<dbReference type="PANTHER" id="PTHR18945">
    <property type="entry name" value="NEUROTRANSMITTER GATED ION CHANNEL"/>
    <property type="match status" value="1"/>
</dbReference>
<evidence type="ECO:0000256" key="2">
    <source>
        <dbReference type="ARBA" id="ARBA00023136"/>
    </source>
</evidence>
<keyword evidence="7" id="KW-1185">Reference proteome</keyword>
<dbReference type="FunFam" id="2.70.170.10:FF:000028">
    <property type="entry name" value="AcetylCholine Receptor"/>
    <property type="match status" value="1"/>
</dbReference>
<dbReference type="InterPro" id="IPR006201">
    <property type="entry name" value="Neur_channel"/>
</dbReference>
<dbReference type="GO" id="GO:0005230">
    <property type="term" value="F:extracellular ligand-gated monoatomic ion channel activity"/>
    <property type="evidence" value="ECO:0007669"/>
    <property type="project" value="InterPro"/>
</dbReference>
<dbReference type="Proteomes" id="UP001487740">
    <property type="component" value="Unassembled WGS sequence"/>
</dbReference>
<sequence>MELEDRVTQTVDRGTIHHQHSLAASRPPRRRVKATSRPTDFLVSQECCGSSQHQRHEVAEIGGFCTFSFFPSWMALWFRLLLLLFLLFLFIFCDLSPIAANGDQGVRGSPLHTPGEASTRAAREASRVAPSLIQYDEGPEAAGDHDRSAVNTASGQERWKQDSDDKRDEYRPPEAPQEQAAFGAELLQDPPSLVTKASASEEMPEVVVETEDETEPQTKMSSAESAAKNPGDRIKRETSQAADKADDTGGGAAEEPRLSRLSRVKEKQTQMDTGAAEEEEERHIGQELSDQHLLYNDLFRNYNKHIRPVKHHDEIITVHFEVALFNVLSVDTKAGLMMTNTKVIQIWNDPYLRWDPFYYNQTKNLRVLYSDVWHPDIILYNSADTSYEDSMINTNIIIDHNGTVTLLTHGIFTSVCDMDIQWFPFDQQTCDMIFSSWTMDMHQVDL</sequence>
<dbReference type="EMBL" id="JARAKH010000012">
    <property type="protein sequence ID" value="KAK8398926.1"/>
    <property type="molecule type" value="Genomic_DNA"/>
</dbReference>
<keyword evidence="2 3" id="KW-0472">Membrane</keyword>
<dbReference type="PROSITE" id="PS00236">
    <property type="entry name" value="NEUROTR_ION_CHANNEL"/>
    <property type="match status" value="1"/>
</dbReference>
<dbReference type="CDD" id="cd18997">
    <property type="entry name" value="LGIC_ECD_nAChR"/>
    <property type="match status" value="1"/>
</dbReference>
<comment type="subcellular location">
    <subcellularLocation>
        <location evidence="1">Membrane</location>
        <topology evidence="1">Multi-pass membrane protein</topology>
    </subcellularLocation>
</comment>
<keyword evidence="3" id="KW-1133">Transmembrane helix</keyword>
<feature type="region of interest" description="Disordered" evidence="4">
    <location>
        <begin position="195"/>
        <end position="283"/>
    </location>
</feature>
<feature type="domain" description="Neurotransmitter-gated ion-channel ligand-binding" evidence="5">
    <location>
        <begin position="293"/>
        <end position="446"/>
    </location>
</feature>
<accession>A0AAW0UGJ1</accession>
<keyword evidence="3" id="KW-0407">Ion channel</keyword>
<gene>
    <name evidence="6" type="ORF">O3P69_004197</name>
</gene>
<dbReference type="GO" id="GO:0004888">
    <property type="term" value="F:transmembrane signaling receptor activity"/>
    <property type="evidence" value="ECO:0007669"/>
    <property type="project" value="InterPro"/>
</dbReference>
<comment type="caution">
    <text evidence="3">Lacks conserved residue(s) required for the propagation of feature annotation.</text>
</comment>
<evidence type="ECO:0000259" key="5">
    <source>
        <dbReference type="Pfam" id="PF02931"/>
    </source>
</evidence>
<feature type="transmembrane region" description="Helical" evidence="3">
    <location>
        <begin position="76"/>
        <end position="95"/>
    </location>
</feature>
<feature type="compositionally biased region" description="Basic and acidic residues" evidence="4">
    <location>
        <begin position="254"/>
        <end position="269"/>
    </location>
</feature>
<organism evidence="6 7">
    <name type="scientific">Scylla paramamosain</name>
    <name type="common">Mud crab</name>
    <dbReference type="NCBI Taxonomy" id="85552"/>
    <lineage>
        <taxon>Eukaryota</taxon>
        <taxon>Metazoa</taxon>
        <taxon>Ecdysozoa</taxon>
        <taxon>Arthropoda</taxon>
        <taxon>Crustacea</taxon>
        <taxon>Multicrustacea</taxon>
        <taxon>Malacostraca</taxon>
        <taxon>Eumalacostraca</taxon>
        <taxon>Eucarida</taxon>
        <taxon>Decapoda</taxon>
        <taxon>Pleocyemata</taxon>
        <taxon>Brachyura</taxon>
        <taxon>Eubrachyura</taxon>
        <taxon>Portunoidea</taxon>
        <taxon>Portunidae</taxon>
        <taxon>Portuninae</taxon>
        <taxon>Scylla</taxon>
    </lineage>
</organism>
<evidence type="ECO:0000256" key="3">
    <source>
        <dbReference type="RuleBase" id="RU000687"/>
    </source>
</evidence>
<comment type="caution">
    <text evidence="6">The sequence shown here is derived from an EMBL/GenBank/DDBJ whole genome shotgun (WGS) entry which is preliminary data.</text>
</comment>
<feature type="compositionally biased region" description="Basic and acidic residues" evidence="4">
    <location>
        <begin position="157"/>
        <end position="172"/>
    </location>
</feature>
<feature type="compositionally biased region" description="Acidic residues" evidence="4">
    <location>
        <begin position="202"/>
        <end position="215"/>
    </location>
</feature>
<dbReference type="InterPro" id="IPR018000">
    <property type="entry name" value="Neurotransmitter_ion_chnl_CS"/>
</dbReference>
<dbReference type="InterPro" id="IPR036734">
    <property type="entry name" value="Neur_chan_lig-bd_sf"/>
</dbReference>
<dbReference type="GO" id="GO:0016020">
    <property type="term" value="C:membrane"/>
    <property type="evidence" value="ECO:0007669"/>
    <property type="project" value="UniProtKB-SubCell"/>
</dbReference>
<evidence type="ECO:0000313" key="7">
    <source>
        <dbReference type="Proteomes" id="UP001487740"/>
    </source>
</evidence>
<dbReference type="Gene3D" id="2.70.170.10">
    <property type="entry name" value="Neurotransmitter-gated ion-channel ligand-binding domain"/>
    <property type="match status" value="1"/>
</dbReference>
<dbReference type="PRINTS" id="PR00252">
    <property type="entry name" value="NRIONCHANNEL"/>
</dbReference>
<feature type="compositionally biased region" description="Basic and acidic residues" evidence="4">
    <location>
        <begin position="230"/>
        <end position="247"/>
    </location>
</feature>
<keyword evidence="3" id="KW-0812">Transmembrane</keyword>
<dbReference type="Pfam" id="PF02931">
    <property type="entry name" value="Neur_chan_LBD"/>
    <property type="match status" value="1"/>
</dbReference>
<proteinExistence type="inferred from homology"/>
<evidence type="ECO:0000256" key="4">
    <source>
        <dbReference type="SAM" id="MobiDB-lite"/>
    </source>
</evidence>
<name>A0AAW0UGJ1_SCYPA</name>